<dbReference type="InterPro" id="IPR038545">
    <property type="entry name" value="Znf_DBF_sf"/>
</dbReference>
<keyword evidence="1" id="KW-0479">Metal-binding</keyword>
<dbReference type="PANTHER" id="PTHR15375">
    <property type="entry name" value="ACTIVATOR OF S-PHASE KINASE-RELATED"/>
    <property type="match status" value="1"/>
</dbReference>
<sequence>MFRPIHHQFKSFPTLNFLVLWRCSPFETPRSLSSTCRVRAPKDSLPHSEQHPCSVQATAPKKKKGFCECCQETFAELQMHLQSPRHQDFALDASHYAVVDHVISQLASSFTELLSWSPPARALSPAAAREPCASEGMGALPSGQGGDCSLMAELSAGAAFCSLAEEEHSAQPTEMPKQRLGNSPAAAQGFLGLQTELVPWAGSKSDGLHGTGSAAAAQISVPEDSGGLHPSQRETLVFLPGIAQSSPLTPASPPPCSLKRKYSCSPSMQAEKRPRPGSNPLSWEQPASYVKLHRDVGGEALELPVLVGVPQCTLYGICTSPSPAPPLPQQSLSWDMNEPILMEAGCPESPVEKPVWKGETLGLLEELGRGVGGGQAWCPANQHSLPDVTPQHSTLCPGSRELARSALPQQHSLGLCPHLLAPLLSCAQASPLLEVASSSSQSDWDTKLLLALEATQLPCKRPIDAEVLRACVSLQDSSYESHLYAVLRPAPERDWLSKEESCQT</sequence>
<accession>A0A8D0GYV7</accession>
<evidence type="ECO:0000256" key="3">
    <source>
        <dbReference type="ARBA" id="ARBA00022833"/>
    </source>
</evidence>
<reference evidence="7" key="2">
    <citation type="submission" date="2025-09" db="UniProtKB">
        <authorList>
            <consortium name="Ensembl"/>
        </authorList>
    </citation>
    <scope>IDENTIFICATION</scope>
</reference>
<keyword evidence="3" id="KW-0862">Zinc</keyword>
<dbReference type="PANTHER" id="PTHR15375:SF24">
    <property type="entry name" value="PROTEIN DBF4 HOMOLOG B"/>
    <property type="match status" value="1"/>
</dbReference>
<dbReference type="SMART" id="SM00586">
    <property type="entry name" value="ZnF_DBF"/>
    <property type="match status" value="1"/>
</dbReference>
<evidence type="ECO:0000313" key="8">
    <source>
        <dbReference type="Proteomes" id="UP000694392"/>
    </source>
</evidence>
<dbReference type="InterPro" id="IPR051590">
    <property type="entry name" value="Replication_Regulatory_Kinase"/>
</dbReference>
<dbReference type="GO" id="GO:0031431">
    <property type="term" value="C:Dbf4-dependent protein kinase complex"/>
    <property type="evidence" value="ECO:0007669"/>
    <property type="project" value="TreeGrafter"/>
</dbReference>
<dbReference type="GO" id="GO:0008270">
    <property type="term" value="F:zinc ion binding"/>
    <property type="evidence" value="ECO:0007669"/>
    <property type="project" value="UniProtKB-KW"/>
</dbReference>
<dbReference type="GO" id="GO:0003676">
    <property type="term" value="F:nucleic acid binding"/>
    <property type="evidence" value="ECO:0007669"/>
    <property type="project" value="InterPro"/>
</dbReference>
<evidence type="ECO:0000259" key="6">
    <source>
        <dbReference type="PROSITE" id="PS51265"/>
    </source>
</evidence>
<evidence type="ECO:0000313" key="7">
    <source>
        <dbReference type="Ensembl" id="ENSSPUP00000012656.1"/>
    </source>
</evidence>
<feature type="domain" description="DBF4-type" evidence="6">
    <location>
        <begin position="60"/>
        <end position="109"/>
    </location>
</feature>
<name>A0A8D0GYV7_SPHPU</name>
<dbReference type="GO" id="GO:1901987">
    <property type="term" value="P:regulation of cell cycle phase transition"/>
    <property type="evidence" value="ECO:0007669"/>
    <property type="project" value="TreeGrafter"/>
</dbReference>
<organism evidence="7 8">
    <name type="scientific">Sphenodon punctatus</name>
    <name type="common">Tuatara</name>
    <name type="synonym">Hatteria punctata</name>
    <dbReference type="NCBI Taxonomy" id="8508"/>
    <lineage>
        <taxon>Eukaryota</taxon>
        <taxon>Metazoa</taxon>
        <taxon>Chordata</taxon>
        <taxon>Craniata</taxon>
        <taxon>Vertebrata</taxon>
        <taxon>Euteleostomi</taxon>
        <taxon>Lepidosauria</taxon>
        <taxon>Sphenodontia</taxon>
        <taxon>Sphenodontidae</taxon>
        <taxon>Sphenodon</taxon>
    </lineage>
</organism>
<evidence type="ECO:0000256" key="4">
    <source>
        <dbReference type="PROSITE-ProRule" id="PRU00600"/>
    </source>
</evidence>
<evidence type="ECO:0000256" key="2">
    <source>
        <dbReference type="ARBA" id="ARBA00022771"/>
    </source>
</evidence>
<dbReference type="Gene3D" id="6.10.250.3410">
    <property type="entry name" value="DBF zinc finger"/>
    <property type="match status" value="1"/>
</dbReference>
<reference evidence="7" key="1">
    <citation type="submission" date="2025-08" db="UniProtKB">
        <authorList>
            <consortium name="Ensembl"/>
        </authorList>
    </citation>
    <scope>IDENTIFICATION</scope>
</reference>
<dbReference type="GO" id="GO:0010571">
    <property type="term" value="P:positive regulation of nuclear cell cycle DNA replication"/>
    <property type="evidence" value="ECO:0007669"/>
    <property type="project" value="TreeGrafter"/>
</dbReference>
<dbReference type="FunFam" id="6.10.250.3410:FF:000001">
    <property type="entry name" value="Protein DBF4 homolog A"/>
    <property type="match status" value="1"/>
</dbReference>
<dbReference type="AlphaFoldDB" id="A0A8D0GYV7"/>
<evidence type="ECO:0000256" key="1">
    <source>
        <dbReference type="ARBA" id="ARBA00022723"/>
    </source>
</evidence>
<dbReference type="PROSITE" id="PS51265">
    <property type="entry name" value="ZF_DBF4"/>
    <property type="match status" value="1"/>
</dbReference>
<protein>
    <recommendedName>
        <fullName evidence="6">DBF4-type domain-containing protein</fullName>
    </recommendedName>
</protein>
<dbReference type="Ensembl" id="ENSSPUT00000013494.1">
    <property type="protein sequence ID" value="ENSSPUP00000012656.1"/>
    <property type="gene ID" value="ENSSPUG00000009746.1"/>
</dbReference>
<dbReference type="Pfam" id="PF07535">
    <property type="entry name" value="zf-DBF"/>
    <property type="match status" value="1"/>
</dbReference>
<dbReference type="GO" id="GO:0043539">
    <property type="term" value="F:protein serine/threonine kinase activator activity"/>
    <property type="evidence" value="ECO:0007669"/>
    <property type="project" value="TreeGrafter"/>
</dbReference>
<dbReference type="Proteomes" id="UP000694392">
    <property type="component" value="Unplaced"/>
</dbReference>
<keyword evidence="8" id="KW-1185">Reference proteome</keyword>
<dbReference type="InterPro" id="IPR006572">
    <property type="entry name" value="Znf_DBF"/>
</dbReference>
<feature type="region of interest" description="Disordered" evidence="5">
    <location>
        <begin position="246"/>
        <end position="283"/>
    </location>
</feature>
<proteinExistence type="predicted"/>
<evidence type="ECO:0000256" key="5">
    <source>
        <dbReference type="SAM" id="MobiDB-lite"/>
    </source>
</evidence>
<keyword evidence="2 4" id="KW-0863">Zinc-finger</keyword>